<feature type="transmembrane region" description="Helical" evidence="1">
    <location>
        <begin position="147"/>
        <end position="169"/>
    </location>
</feature>
<protein>
    <recommendedName>
        <fullName evidence="4">ABC transporter permease</fullName>
    </recommendedName>
</protein>
<evidence type="ECO:0008006" key="4">
    <source>
        <dbReference type="Google" id="ProtNLM"/>
    </source>
</evidence>
<dbReference type="Proteomes" id="UP000004095">
    <property type="component" value="Unassembled WGS sequence"/>
</dbReference>
<keyword evidence="3" id="KW-1185">Reference proteome</keyword>
<feature type="transmembrane region" description="Helical" evidence="1">
    <location>
        <begin position="256"/>
        <end position="280"/>
    </location>
</feature>
<gene>
    <name evidence="2" type="ORF">M23134_02676</name>
</gene>
<dbReference type="RefSeq" id="WP_002698691.1">
    <property type="nucleotide sequence ID" value="NZ_AAWS01000019.1"/>
</dbReference>
<comment type="caution">
    <text evidence="2">The sequence shown here is derived from an EMBL/GenBank/DDBJ whole genome shotgun (WGS) entry which is preliminary data.</text>
</comment>
<accession>A1ZNW8</accession>
<dbReference type="InterPro" id="IPR021913">
    <property type="entry name" value="DUF3526"/>
</dbReference>
<dbReference type="Pfam" id="PF12040">
    <property type="entry name" value="DUF3526"/>
    <property type="match status" value="1"/>
</dbReference>
<dbReference type="eggNOG" id="COG1277">
    <property type="taxonomic scope" value="Bacteria"/>
</dbReference>
<dbReference type="EMBL" id="AAWS01000019">
    <property type="protein sequence ID" value="EAY28007.1"/>
    <property type="molecule type" value="Genomic_DNA"/>
</dbReference>
<evidence type="ECO:0000313" key="2">
    <source>
        <dbReference type="EMBL" id="EAY28007.1"/>
    </source>
</evidence>
<feature type="transmembrane region" description="Helical" evidence="1">
    <location>
        <begin position="229"/>
        <end position="250"/>
    </location>
</feature>
<reference evidence="2 3" key="1">
    <citation type="submission" date="2007-01" db="EMBL/GenBank/DDBJ databases">
        <authorList>
            <person name="Haygood M."/>
            <person name="Podell S."/>
            <person name="Anderson C."/>
            <person name="Hopkinson B."/>
            <person name="Roe K."/>
            <person name="Barbeau K."/>
            <person name="Gaasterland T."/>
            <person name="Ferriera S."/>
            <person name="Johnson J."/>
            <person name="Kravitz S."/>
            <person name="Beeson K."/>
            <person name="Sutton G."/>
            <person name="Rogers Y.-H."/>
            <person name="Friedman R."/>
            <person name="Frazier M."/>
            <person name="Venter J.C."/>
        </authorList>
    </citation>
    <scope>NUCLEOTIDE SEQUENCE [LARGE SCALE GENOMIC DNA]</scope>
    <source>
        <strain evidence="2 3">ATCC 23134</strain>
    </source>
</reference>
<organism evidence="2 3">
    <name type="scientific">Microscilla marina ATCC 23134</name>
    <dbReference type="NCBI Taxonomy" id="313606"/>
    <lineage>
        <taxon>Bacteria</taxon>
        <taxon>Pseudomonadati</taxon>
        <taxon>Bacteroidota</taxon>
        <taxon>Cytophagia</taxon>
        <taxon>Cytophagales</taxon>
        <taxon>Microscillaceae</taxon>
        <taxon>Microscilla</taxon>
    </lineage>
</organism>
<sequence length="432" mass="49977">MKKLLLIYKFEWKNLIANRVMVLIFLLLIMSGAYSIYYGQSEIKQQKQRIAYLKKQEQIRLDTIRQRMKADTSIQVNKAAFQRATNPAQLNRFVKTYAINPPAPMASLSLGQRDLQPYYLRLDATAFYKQINTSEIKNPLKLFTGNFDLAFVLVYLFPLVIILLTYDIYSAEKEQGTLPLLASQPLQVSQVMGAKLSFRLLLVLGLGLLLTLLGVLLNGIAVSAQVGQWLGVVSVYIVFWFALMYGVVFLRKSSAFNAIIGLGTYLVLTLVLPALLNIIINIQAPPPAKNEMTNMIRTQFTNQWGNPKSWVFNDFYPKYPQYNDGDTLSFNKWFYAGYLLMDEKAHKIQQKFKEQMQKRQALSKRWLWITPAALVQEKLNEIAQTDYQAQQRYLQKAQEFHAKLKNFYYPKIFKDQKMTVQELDKLLFYGVK</sequence>
<evidence type="ECO:0000256" key="1">
    <source>
        <dbReference type="SAM" id="Phobius"/>
    </source>
</evidence>
<evidence type="ECO:0000313" key="3">
    <source>
        <dbReference type="Proteomes" id="UP000004095"/>
    </source>
</evidence>
<keyword evidence="1" id="KW-0812">Transmembrane</keyword>
<dbReference type="OrthoDB" id="6016419at2"/>
<dbReference type="PANTHER" id="PTHR43471">
    <property type="entry name" value="ABC TRANSPORTER PERMEASE"/>
    <property type="match status" value="1"/>
</dbReference>
<dbReference type="PANTHER" id="PTHR43471:SF14">
    <property type="entry name" value="ABC-2 TYPE TRANSPORT SYSTEM PERMEASE PROTEIN"/>
    <property type="match status" value="1"/>
</dbReference>
<keyword evidence="1" id="KW-1133">Transmembrane helix</keyword>
<keyword evidence="1" id="KW-0472">Membrane</keyword>
<proteinExistence type="predicted"/>
<feature type="transmembrane region" description="Helical" evidence="1">
    <location>
        <begin position="20"/>
        <end position="39"/>
    </location>
</feature>
<feature type="transmembrane region" description="Helical" evidence="1">
    <location>
        <begin position="196"/>
        <end position="217"/>
    </location>
</feature>
<name>A1ZNW8_MICM2</name>
<dbReference type="AlphaFoldDB" id="A1ZNW8"/>